<reference evidence="2" key="1">
    <citation type="submission" date="2023-08" db="EMBL/GenBank/DDBJ databases">
        <title>A de novo genome assembly of Solanum verrucosum Schlechtendal, a Mexican diploid species geographically isolated from the other diploid A-genome species in potato relatives.</title>
        <authorList>
            <person name="Hosaka K."/>
        </authorList>
    </citation>
    <scope>NUCLEOTIDE SEQUENCE</scope>
    <source>
        <tissue evidence="2">Young leaves</tissue>
    </source>
</reference>
<dbReference type="Pfam" id="PF24626">
    <property type="entry name" value="SH3_Tf2-1"/>
    <property type="match status" value="1"/>
</dbReference>
<evidence type="ECO:0000259" key="1">
    <source>
        <dbReference type="Pfam" id="PF24626"/>
    </source>
</evidence>
<dbReference type="PANTHER" id="PTHR46148:SF60">
    <property type="entry name" value="CHROMO DOMAIN-CONTAINING PROTEIN"/>
    <property type="match status" value="1"/>
</dbReference>
<accession>A0AAF0TGW5</accession>
<evidence type="ECO:0000313" key="3">
    <source>
        <dbReference type="Proteomes" id="UP001234989"/>
    </source>
</evidence>
<proteinExistence type="predicted"/>
<dbReference type="InterPro" id="IPR056924">
    <property type="entry name" value="SH3_Tf2-1"/>
</dbReference>
<name>A0AAF0TGW5_SOLVR</name>
<protein>
    <recommendedName>
        <fullName evidence="1">Tf2-1-like SH3-like domain-containing protein</fullName>
    </recommendedName>
</protein>
<dbReference type="AlphaFoldDB" id="A0AAF0TGW5"/>
<feature type="domain" description="Tf2-1-like SH3-like" evidence="1">
    <location>
        <begin position="3"/>
        <end position="50"/>
    </location>
</feature>
<dbReference type="Proteomes" id="UP001234989">
    <property type="component" value="Chromosome 3"/>
</dbReference>
<organism evidence="2 3">
    <name type="scientific">Solanum verrucosum</name>
    <dbReference type="NCBI Taxonomy" id="315347"/>
    <lineage>
        <taxon>Eukaryota</taxon>
        <taxon>Viridiplantae</taxon>
        <taxon>Streptophyta</taxon>
        <taxon>Embryophyta</taxon>
        <taxon>Tracheophyta</taxon>
        <taxon>Spermatophyta</taxon>
        <taxon>Magnoliopsida</taxon>
        <taxon>eudicotyledons</taxon>
        <taxon>Gunneridae</taxon>
        <taxon>Pentapetalae</taxon>
        <taxon>asterids</taxon>
        <taxon>lamiids</taxon>
        <taxon>Solanales</taxon>
        <taxon>Solanaceae</taxon>
        <taxon>Solanoideae</taxon>
        <taxon>Solaneae</taxon>
        <taxon>Solanum</taxon>
    </lineage>
</organism>
<evidence type="ECO:0000313" key="2">
    <source>
        <dbReference type="EMBL" id="WMV18936.1"/>
    </source>
</evidence>
<sequence length="137" mass="15708">MRLKKKGQLTPRIIEPFEILSRVVELAYKLSFLPSLSVAHPVFHIFMLQKKGPDYSHVLSLDSVELGPNIPYEGEPIAILDRQVQKLRTIEIASMKVHWNHHSVVRTLRRKIHIRSSKLEVRSLALCSRTDMVFSGG</sequence>
<keyword evidence="3" id="KW-1185">Reference proteome</keyword>
<dbReference type="PANTHER" id="PTHR46148">
    <property type="entry name" value="CHROMO DOMAIN-CONTAINING PROTEIN"/>
    <property type="match status" value="1"/>
</dbReference>
<dbReference type="EMBL" id="CP133614">
    <property type="protein sequence ID" value="WMV18936.1"/>
    <property type="molecule type" value="Genomic_DNA"/>
</dbReference>
<gene>
    <name evidence="2" type="ORF">MTR67_012321</name>
</gene>